<organism evidence="3 4">
    <name type="scientific">Brachionus calyciflorus</name>
    <dbReference type="NCBI Taxonomy" id="104777"/>
    <lineage>
        <taxon>Eukaryota</taxon>
        <taxon>Metazoa</taxon>
        <taxon>Spiralia</taxon>
        <taxon>Gnathifera</taxon>
        <taxon>Rotifera</taxon>
        <taxon>Eurotatoria</taxon>
        <taxon>Monogononta</taxon>
        <taxon>Pseudotrocha</taxon>
        <taxon>Ploima</taxon>
        <taxon>Brachionidae</taxon>
        <taxon>Brachionus</taxon>
    </lineage>
</organism>
<keyword evidence="4" id="KW-1185">Reference proteome</keyword>
<feature type="compositionally biased region" description="Basic and acidic residues" evidence="1">
    <location>
        <begin position="115"/>
        <end position="140"/>
    </location>
</feature>
<evidence type="ECO:0000256" key="1">
    <source>
        <dbReference type="SAM" id="MobiDB-lite"/>
    </source>
</evidence>
<protein>
    <recommendedName>
        <fullName evidence="2">BEN domain-containing protein</fullName>
    </recommendedName>
</protein>
<proteinExistence type="predicted"/>
<gene>
    <name evidence="3" type="ORF">OXX778_LOCUS11990</name>
</gene>
<dbReference type="InterPro" id="IPR033583">
    <property type="entry name" value="BEND3"/>
</dbReference>
<accession>A0A814ADN8</accession>
<evidence type="ECO:0000313" key="3">
    <source>
        <dbReference type="EMBL" id="CAF0912781.1"/>
    </source>
</evidence>
<feature type="region of interest" description="Disordered" evidence="1">
    <location>
        <begin position="101"/>
        <end position="205"/>
    </location>
</feature>
<feature type="region of interest" description="Disordered" evidence="1">
    <location>
        <begin position="419"/>
        <end position="441"/>
    </location>
</feature>
<feature type="compositionally biased region" description="Polar residues" evidence="1">
    <location>
        <begin position="185"/>
        <end position="198"/>
    </location>
</feature>
<dbReference type="GO" id="GO:0003677">
    <property type="term" value="F:DNA binding"/>
    <property type="evidence" value="ECO:0007669"/>
    <property type="project" value="InterPro"/>
</dbReference>
<comment type="caution">
    <text evidence="3">The sequence shown here is derived from an EMBL/GenBank/DDBJ whole genome shotgun (WGS) entry which is preliminary data.</text>
</comment>
<feature type="domain" description="BEN" evidence="2">
    <location>
        <begin position="261"/>
        <end position="338"/>
    </location>
</feature>
<feature type="region of interest" description="Disordered" evidence="1">
    <location>
        <begin position="334"/>
        <end position="361"/>
    </location>
</feature>
<dbReference type="InterPro" id="IPR018379">
    <property type="entry name" value="BEN_domain"/>
</dbReference>
<feature type="region of interest" description="Disordered" evidence="1">
    <location>
        <begin position="65"/>
        <end position="88"/>
    </location>
</feature>
<feature type="compositionally biased region" description="Acidic residues" evidence="1">
    <location>
        <begin position="164"/>
        <end position="179"/>
    </location>
</feature>
<dbReference type="Proteomes" id="UP000663879">
    <property type="component" value="Unassembled WGS sequence"/>
</dbReference>
<dbReference type="AlphaFoldDB" id="A0A814ADN8"/>
<dbReference type="OrthoDB" id="6022155at2759"/>
<dbReference type="PANTHER" id="PTHR28665">
    <property type="entry name" value="BEN DOMAIN-CONTAINING PROTEIN 3"/>
    <property type="match status" value="1"/>
</dbReference>
<dbReference type="PANTHER" id="PTHR28665:SF1">
    <property type="entry name" value="BEN DOMAIN-CONTAINING PROTEIN 3"/>
    <property type="match status" value="1"/>
</dbReference>
<sequence length="441" mass="48849">MIRDSFQLTAIGFKSQTSIILNVQQKLEDILTIQNVIVQNQHDMYDKLNEIESRLVNVESRIFRQSQQQLPTTSSTKTGLLHPNTNPQRLSFLPLLQNLRLPHKRGQEATETEESEIKESEEKRSCKRLKSEVDSPGHEIEEGEINLNEDNKGGDPGTSSKVEDDLEEESDADDDDDQSTESSSTINLNYSQKSSKSTPPIMHRSSMPHSILQSLATQSLLSSLQPRQNDINFLATDETTGRLLLEESEIRRIYATSKSRGNFSALLVQKMYSKDERVVSNVMGTRGKRQLSPHRMTVVRRLSFCMYPVNDDREEELVWKKECVKAIDSKNRKVRTHHGVKTEPPCSAPPGGLPSTPSSSSLSGINRAGLIAANSRLINNRQHFSMGLGSLSQNPGHLGASNPQNALAIAMAAAAAAAVASNTGNRSPKLDNKFSADYPNS</sequence>
<dbReference type="GO" id="GO:0000792">
    <property type="term" value="C:heterochromatin"/>
    <property type="evidence" value="ECO:0007669"/>
    <property type="project" value="InterPro"/>
</dbReference>
<dbReference type="Pfam" id="PF10523">
    <property type="entry name" value="BEN"/>
    <property type="match status" value="1"/>
</dbReference>
<dbReference type="GO" id="GO:0000183">
    <property type="term" value="P:rDNA heterochromatin formation"/>
    <property type="evidence" value="ECO:0007669"/>
    <property type="project" value="InterPro"/>
</dbReference>
<reference evidence="3" key="1">
    <citation type="submission" date="2021-02" db="EMBL/GenBank/DDBJ databases">
        <authorList>
            <person name="Nowell W R."/>
        </authorList>
    </citation>
    <scope>NUCLEOTIDE SEQUENCE</scope>
    <source>
        <strain evidence="3">Ploen Becks lab</strain>
    </source>
</reference>
<dbReference type="SMART" id="SM01025">
    <property type="entry name" value="BEN"/>
    <property type="match status" value="1"/>
</dbReference>
<evidence type="ECO:0000259" key="2">
    <source>
        <dbReference type="SMART" id="SM01025"/>
    </source>
</evidence>
<evidence type="ECO:0000313" key="4">
    <source>
        <dbReference type="Proteomes" id="UP000663879"/>
    </source>
</evidence>
<dbReference type="EMBL" id="CAJNOC010002107">
    <property type="protein sequence ID" value="CAF0912781.1"/>
    <property type="molecule type" value="Genomic_DNA"/>
</dbReference>
<feature type="compositionally biased region" description="Low complexity" evidence="1">
    <location>
        <begin position="65"/>
        <end position="78"/>
    </location>
</feature>
<name>A0A814ADN8_9BILA</name>